<dbReference type="SUPFAM" id="SSF88697">
    <property type="entry name" value="PUA domain-like"/>
    <property type="match status" value="1"/>
</dbReference>
<evidence type="ECO:0000256" key="9">
    <source>
        <dbReference type="ARBA" id="ARBA00022691"/>
    </source>
</evidence>
<name>A0A1S7FUV9_9LIST</name>
<comment type="catalytic activity">
    <reaction evidence="11 12">
        <text>uridine(1498) in 16S rRNA + S-adenosyl-L-methionine = N(3)-methyluridine(1498) in 16S rRNA + S-adenosyl-L-homocysteine + H(+)</text>
        <dbReference type="Rhea" id="RHEA:42920"/>
        <dbReference type="Rhea" id="RHEA-COMP:10283"/>
        <dbReference type="Rhea" id="RHEA-COMP:10284"/>
        <dbReference type="ChEBI" id="CHEBI:15378"/>
        <dbReference type="ChEBI" id="CHEBI:57856"/>
        <dbReference type="ChEBI" id="CHEBI:59789"/>
        <dbReference type="ChEBI" id="CHEBI:65315"/>
        <dbReference type="ChEBI" id="CHEBI:74502"/>
        <dbReference type="EC" id="2.1.1.193"/>
    </reaction>
</comment>
<dbReference type="GO" id="GO:0070042">
    <property type="term" value="F:rRNA (uridine-N3-)-methyltransferase activity"/>
    <property type="evidence" value="ECO:0007669"/>
    <property type="project" value="TreeGrafter"/>
</dbReference>
<dbReference type="InterPro" id="IPR029026">
    <property type="entry name" value="tRNA_m1G_MTases_N"/>
</dbReference>
<dbReference type="EMBL" id="CP011102">
    <property type="protein sequence ID" value="AQY51193.1"/>
    <property type="molecule type" value="Genomic_DNA"/>
</dbReference>
<dbReference type="AlphaFoldDB" id="A0A1S7FUV9"/>
<evidence type="ECO:0000256" key="10">
    <source>
        <dbReference type="ARBA" id="ARBA00025699"/>
    </source>
</evidence>
<evidence type="ECO:0000256" key="5">
    <source>
        <dbReference type="ARBA" id="ARBA00022490"/>
    </source>
</evidence>
<evidence type="ECO:0000256" key="11">
    <source>
        <dbReference type="ARBA" id="ARBA00047944"/>
    </source>
</evidence>
<dbReference type="Pfam" id="PF04452">
    <property type="entry name" value="Methyltrans_RNA"/>
    <property type="match status" value="1"/>
</dbReference>
<sequence length="250" mass="27717">MQRYFVDEIKAETAVITGDNFHHITRVMRMKLEDEVYLVTPDERTAVAAISELGEDFVRLNVISWLEASSELPVEITIASGLPKGDKLELITQKGTELGAKHFLSFPAKRSISKWDGKKAKKKTERLEKIAMEAAEQSHRSFIPDFEHLDTFAALLEKSAAYDYVVVAYEESAKEGETAALATLFGTMEKDQSVLAIFGPEGGFDAEEIAKLEAHHALKVGLGPRILRTETAPFYFLAAASYAFELAKNG</sequence>
<keyword evidence="5 12" id="KW-0963">Cytoplasm</keyword>
<evidence type="ECO:0000256" key="2">
    <source>
        <dbReference type="ARBA" id="ARBA00005528"/>
    </source>
</evidence>
<dbReference type="SUPFAM" id="SSF75217">
    <property type="entry name" value="alpha/beta knot"/>
    <property type="match status" value="1"/>
</dbReference>
<evidence type="ECO:0000259" key="14">
    <source>
        <dbReference type="Pfam" id="PF20260"/>
    </source>
</evidence>
<dbReference type="NCBIfam" id="TIGR00046">
    <property type="entry name" value="RsmE family RNA methyltransferase"/>
    <property type="match status" value="1"/>
</dbReference>
<dbReference type="PANTHER" id="PTHR30027:SF3">
    <property type="entry name" value="16S RRNA (URACIL(1498)-N(3))-METHYLTRANSFERASE"/>
    <property type="match status" value="1"/>
</dbReference>
<protein>
    <recommendedName>
        <fullName evidence="4 12">Ribosomal RNA small subunit methyltransferase E</fullName>
        <ecNumber evidence="3 12">2.1.1.193</ecNumber>
    </recommendedName>
</protein>
<dbReference type="InterPro" id="IPR029028">
    <property type="entry name" value="Alpha/beta_knot_MTases"/>
</dbReference>
<evidence type="ECO:0000256" key="6">
    <source>
        <dbReference type="ARBA" id="ARBA00022552"/>
    </source>
</evidence>
<comment type="similarity">
    <text evidence="2 12">Belongs to the RNA methyltransferase RsmE family.</text>
</comment>
<dbReference type="GO" id="GO:0005737">
    <property type="term" value="C:cytoplasm"/>
    <property type="evidence" value="ECO:0007669"/>
    <property type="project" value="UniProtKB-SubCell"/>
</dbReference>
<evidence type="ECO:0000256" key="3">
    <source>
        <dbReference type="ARBA" id="ARBA00012328"/>
    </source>
</evidence>
<accession>A0A1S7FUV9</accession>
<dbReference type="InterPro" id="IPR046886">
    <property type="entry name" value="RsmE_MTase_dom"/>
</dbReference>
<evidence type="ECO:0000313" key="15">
    <source>
        <dbReference type="EMBL" id="AQY51193.1"/>
    </source>
</evidence>
<keyword evidence="9 12" id="KW-0949">S-adenosyl-L-methionine</keyword>
<dbReference type="GO" id="GO:0070475">
    <property type="term" value="P:rRNA base methylation"/>
    <property type="evidence" value="ECO:0007669"/>
    <property type="project" value="TreeGrafter"/>
</dbReference>
<feature type="domain" description="Ribosomal RNA small subunit methyltransferase E PUA-like" evidence="14">
    <location>
        <begin position="16"/>
        <end position="62"/>
    </location>
</feature>
<comment type="function">
    <text evidence="10 12">Specifically methylates the N3 position of the uracil ring of uridine 1498 (m3U1498) in 16S rRNA. Acts on the fully assembled 30S ribosomal subunit.</text>
</comment>
<keyword evidence="16" id="KW-1185">Reference proteome</keyword>
<evidence type="ECO:0000256" key="1">
    <source>
        <dbReference type="ARBA" id="ARBA00004496"/>
    </source>
</evidence>
<evidence type="ECO:0000256" key="12">
    <source>
        <dbReference type="PIRNR" id="PIRNR015601"/>
    </source>
</evidence>
<dbReference type="RefSeq" id="WP_036061857.1">
    <property type="nucleotide sequence ID" value="NZ_CP011102.1"/>
</dbReference>
<evidence type="ECO:0000256" key="4">
    <source>
        <dbReference type="ARBA" id="ARBA00013673"/>
    </source>
</evidence>
<dbReference type="Gene3D" id="2.40.240.20">
    <property type="entry name" value="Hypothetical PUA domain-like, domain 1"/>
    <property type="match status" value="1"/>
</dbReference>
<organism evidence="15 16">
    <name type="scientific">Listeria weihenstephanensis</name>
    <dbReference type="NCBI Taxonomy" id="1006155"/>
    <lineage>
        <taxon>Bacteria</taxon>
        <taxon>Bacillati</taxon>
        <taxon>Bacillota</taxon>
        <taxon>Bacilli</taxon>
        <taxon>Bacillales</taxon>
        <taxon>Listeriaceae</taxon>
        <taxon>Listeria</taxon>
    </lineage>
</organism>
<dbReference type="InterPro" id="IPR046887">
    <property type="entry name" value="RsmE_PUA-like"/>
</dbReference>
<gene>
    <name evidence="15" type="ORF">UE46_09110</name>
</gene>
<dbReference type="PIRSF" id="PIRSF015601">
    <property type="entry name" value="MTase_slr0722"/>
    <property type="match status" value="1"/>
</dbReference>
<keyword evidence="7 12" id="KW-0489">Methyltransferase</keyword>
<keyword evidence="6 12" id="KW-0698">rRNA processing</keyword>
<dbReference type="NCBIfam" id="NF008691">
    <property type="entry name" value="PRK11713.1-4"/>
    <property type="match status" value="1"/>
</dbReference>
<dbReference type="Proteomes" id="UP000223060">
    <property type="component" value="Chromosome"/>
</dbReference>
<dbReference type="PANTHER" id="PTHR30027">
    <property type="entry name" value="RIBOSOMAL RNA SMALL SUBUNIT METHYLTRANSFERASE E"/>
    <property type="match status" value="1"/>
</dbReference>
<evidence type="ECO:0000313" key="16">
    <source>
        <dbReference type="Proteomes" id="UP000223060"/>
    </source>
</evidence>
<proteinExistence type="inferred from homology"/>
<dbReference type="CDD" id="cd18084">
    <property type="entry name" value="RsmE-like"/>
    <property type="match status" value="1"/>
</dbReference>
<evidence type="ECO:0000259" key="13">
    <source>
        <dbReference type="Pfam" id="PF04452"/>
    </source>
</evidence>
<dbReference type="Pfam" id="PF20260">
    <property type="entry name" value="PUA_4"/>
    <property type="match status" value="1"/>
</dbReference>
<dbReference type="InterPro" id="IPR006700">
    <property type="entry name" value="RsmE"/>
</dbReference>
<evidence type="ECO:0000256" key="7">
    <source>
        <dbReference type="ARBA" id="ARBA00022603"/>
    </source>
</evidence>
<comment type="subcellular location">
    <subcellularLocation>
        <location evidence="1 12">Cytoplasm</location>
    </subcellularLocation>
</comment>
<dbReference type="Gene3D" id="3.40.1280.10">
    <property type="match status" value="1"/>
</dbReference>
<keyword evidence="8 12" id="KW-0808">Transferase</keyword>
<dbReference type="InterPro" id="IPR015947">
    <property type="entry name" value="PUA-like_sf"/>
</dbReference>
<dbReference type="KEGG" id="lwi:UE46_09110"/>
<feature type="domain" description="Ribosomal RNA small subunit methyltransferase E methyltransferase" evidence="13">
    <location>
        <begin position="71"/>
        <end position="240"/>
    </location>
</feature>
<dbReference type="EC" id="2.1.1.193" evidence="3 12"/>
<reference evidence="16" key="1">
    <citation type="submission" date="2015-03" db="EMBL/GenBank/DDBJ databases">
        <authorList>
            <person name="Ferrari E."/>
            <person name="Walter M.C."/>
            <person name="Huptas C."/>
            <person name="Scherer S."/>
            <person name="Mueller-Herbst S."/>
        </authorList>
    </citation>
    <scope>NUCLEOTIDE SEQUENCE [LARGE SCALE GENOMIC DNA]</scope>
    <source>
        <strain evidence="16">LWP01</strain>
    </source>
</reference>
<evidence type="ECO:0000256" key="8">
    <source>
        <dbReference type="ARBA" id="ARBA00022679"/>
    </source>
</evidence>